<sequence>MGIPGFFRWLSLRYPHIVEAVKKKSRSKTDFLYLDINALFHVALRSMEKKRSRSNFTSRRMLSRVFKEMDVTFNVCDPQVLVYIAMDGVAPRAKMNEQRSRRFLSREGSRTTQEREEYLEVSSNKCDQSQLAARAKNESGFFVPVDSASISSGTEFMQAANDAIRYYIYQRLNGKFKNLQIILNDSSVAGEGEHKVFRFLTAQRSHPGYNTKYRHVVCGCDADFIMYALLTHEPNLRILRPGFKGDDVILNINRLRKHIIHDMLMQVTPEIEEDNIIDDFVCIANLLGNDFIPRIKYLGETRVDILFQAYQTYFSKTKSYITNKGKINIANFLKFFEHLKSKPDRFRRGLYHTSEGKNTMEISKRANDYVKTICWIFQYYNGDCPSWRHFYPHHRPPTIQDILNHVKVENFDQAFIPDIPIRPFEQLMCILPPKCNYLVPEPFQSLFTDPHSPIQEFFPKKFKVINHKAILPFVDETRLMQAMAPGYALLKKEDLERNSINGRVYMFAGCESTTYATLFPLCTSKGSRSAFSVTSVIFGQLSYCGPMLKFIKAPVDEFNKINHNM</sequence>
<organism evidence="1 2">
    <name type="scientific">Scutellospora calospora</name>
    <dbReference type="NCBI Taxonomy" id="85575"/>
    <lineage>
        <taxon>Eukaryota</taxon>
        <taxon>Fungi</taxon>
        <taxon>Fungi incertae sedis</taxon>
        <taxon>Mucoromycota</taxon>
        <taxon>Glomeromycotina</taxon>
        <taxon>Glomeromycetes</taxon>
        <taxon>Diversisporales</taxon>
        <taxon>Gigasporaceae</taxon>
        <taxon>Scutellospora</taxon>
    </lineage>
</organism>
<reference evidence="1" key="1">
    <citation type="submission" date="2021-06" db="EMBL/GenBank/DDBJ databases">
        <authorList>
            <person name="Kallberg Y."/>
            <person name="Tangrot J."/>
            <person name="Rosling A."/>
        </authorList>
    </citation>
    <scope>NUCLEOTIDE SEQUENCE</scope>
    <source>
        <strain evidence="1">AU212A</strain>
    </source>
</reference>
<evidence type="ECO:0000313" key="1">
    <source>
        <dbReference type="EMBL" id="CAG8514935.1"/>
    </source>
</evidence>
<dbReference type="Proteomes" id="UP000789860">
    <property type="component" value="Unassembled WGS sequence"/>
</dbReference>
<accession>A0ACA9L7E4</accession>
<name>A0ACA9L7E4_9GLOM</name>
<proteinExistence type="predicted"/>
<evidence type="ECO:0000313" key="2">
    <source>
        <dbReference type="Proteomes" id="UP000789860"/>
    </source>
</evidence>
<comment type="caution">
    <text evidence="1">The sequence shown here is derived from an EMBL/GenBank/DDBJ whole genome shotgun (WGS) entry which is preliminary data.</text>
</comment>
<protein>
    <submittedName>
        <fullName evidence="1">6686_t:CDS:1</fullName>
    </submittedName>
</protein>
<dbReference type="EMBL" id="CAJVPM010004588">
    <property type="protein sequence ID" value="CAG8514935.1"/>
    <property type="molecule type" value="Genomic_DNA"/>
</dbReference>
<gene>
    <name evidence="1" type="ORF">SCALOS_LOCUS3819</name>
</gene>
<feature type="non-terminal residue" evidence="1">
    <location>
        <position position="565"/>
    </location>
</feature>
<keyword evidence="2" id="KW-1185">Reference proteome</keyword>